<dbReference type="PANTHER" id="PTHR40260:SF2">
    <property type="entry name" value="BLR8190 PROTEIN"/>
    <property type="match status" value="1"/>
</dbReference>
<organism evidence="2 3">
    <name type="scientific">Prauserella isguenensis</name>
    <dbReference type="NCBI Taxonomy" id="1470180"/>
    <lineage>
        <taxon>Bacteria</taxon>
        <taxon>Bacillati</taxon>
        <taxon>Actinomycetota</taxon>
        <taxon>Actinomycetes</taxon>
        <taxon>Pseudonocardiales</taxon>
        <taxon>Pseudonocardiaceae</taxon>
        <taxon>Prauserella</taxon>
    </lineage>
</organism>
<proteinExistence type="predicted"/>
<accession>A0A839S444</accession>
<dbReference type="InterPro" id="IPR009799">
    <property type="entry name" value="EthD_dom"/>
</dbReference>
<dbReference type="NCBIfam" id="TIGR02118">
    <property type="entry name" value="EthD family reductase"/>
    <property type="match status" value="1"/>
</dbReference>
<feature type="domain" description="EthD" evidence="1">
    <location>
        <begin position="13"/>
        <end position="88"/>
    </location>
</feature>
<dbReference type="PANTHER" id="PTHR40260">
    <property type="entry name" value="BLR8190 PROTEIN"/>
    <property type="match status" value="1"/>
</dbReference>
<dbReference type="Proteomes" id="UP000550714">
    <property type="component" value="Unassembled WGS sequence"/>
</dbReference>
<dbReference type="GO" id="GO:0016491">
    <property type="term" value="F:oxidoreductase activity"/>
    <property type="evidence" value="ECO:0007669"/>
    <property type="project" value="InterPro"/>
</dbReference>
<sequence>MFRITVHYNHPDDPEKFLEHYRSTHAVLAAKLPGLRSYGWGAATTFDGSKPEHFLVAVMEWDGRDDCAAAFASPEGQAAQADMANFAGAGVDVNFHEVVDVQPTGRA</sequence>
<dbReference type="SUPFAM" id="SSF54909">
    <property type="entry name" value="Dimeric alpha+beta barrel"/>
    <property type="match status" value="1"/>
</dbReference>
<keyword evidence="3" id="KW-1185">Reference proteome</keyword>
<dbReference type="EMBL" id="JACHWU010000002">
    <property type="protein sequence ID" value="MBB3051457.1"/>
    <property type="molecule type" value="Genomic_DNA"/>
</dbReference>
<protein>
    <submittedName>
        <fullName evidence="2">Uncharacterized protein (TIGR02118 family)</fullName>
    </submittedName>
</protein>
<comment type="caution">
    <text evidence="2">The sequence shown here is derived from an EMBL/GenBank/DDBJ whole genome shotgun (WGS) entry which is preliminary data.</text>
</comment>
<dbReference type="Gene3D" id="3.30.70.100">
    <property type="match status" value="1"/>
</dbReference>
<evidence type="ECO:0000259" key="1">
    <source>
        <dbReference type="Pfam" id="PF07110"/>
    </source>
</evidence>
<name>A0A839S444_9PSEU</name>
<dbReference type="InterPro" id="IPR011008">
    <property type="entry name" value="Dimeric_a/b-barrel"/>
</dbReference>
<evidence type="ECO:0000313" key="3">
    <source>
        <dbReference type="Proteomes" id="UP000550714"/>
    </source>
</evidence>
<dbReference type="Pfam" id="PF07110">
    <property type="entry name" value="EthD"/>
    <property type="match status" value="1"/>
</dbReference>
<reference evidence="2 3" key="1">
    <citation type="submission" date="2020-08" db="EMBL/GenBank/DDBJ databases">
        <title>Genomic Encyclopedia of Type Strains, Phase III (KMG-III): the genomes of soil and plant-associated and newly described type strains.</title>
        <authorList>
            <person name="Whitman W."/>
        </authorList>
    </citation>
    <scope>NUCLEOTIDE SEQUENCE [LARGE SCALE GENOMIC DNA]</scope>
    <source>
        <strain evidence="2 3">CECT 8577</strain>
    </source>
</reference>
<evidence type="ECO:0000313" key="2">
    <source>
        <dbReference type="EMBL" id="MBB3051457.1"/>
    </source>
</evidence>
<gene>
    <name evidence="2" type="ORF">FHS23_002480</name>
</gene>
<dbReference type="RefSeq" id="WP_183653379.1">
    <property type="nucleotide sequence ID" value="NZ_JACHWU010000002.1"/>
</dbReference>
<dbReference type="AlphaFoldDB" id="A0A839S444"/>